<evidence type="ECO:0000313" key="2">
    <source>
        <dbReference type="EMBL" id="SFG27147.1"/>
    </source>
</evidence>
<proteinExistence type="predicted"/>
<dbReference type="AlphaFoldDB" id="A0A1I2QLQ6"/>
<evidence type="ECO:0000313" key="3">
    <source>
        <dbReference type="Proteomes" id="UP000199065"/>
    </source>
</evidence>
<accession>A0A1I2QLQ6</accession>
<name>A0A1I2QLQ6_9CORY</name>
<feature type="domain" description="UspA" evidence="1">
    <location>
        <begin position="113"/>
        <end position="242"/>
    </location>
</feature>
<protein>
    <submittedName>
        <fullName evidence="2">Universal stress protein family protein</fullName>
    </submittedName>
</protein>
<keyword evidence="3" id="KW-1185">Reference proteome</keyword>
<dbReference type="SUPFAM" id="SSF52402">
    <property type="entry name" value="Adenine nucleotide alpha hydrolases-like"/>
    <property type="match status" value="2"/>
</dbReference>
<reference evidence="2 3" key="1">
    <citation type="submission" date="2016-10" db="EMBL/GenBank/DDBJ databases">
        <authorList>
            <person name="de Groot N.N."/>
        </authorList>
    </citation>
    <scope>NUCLEOTIDE SEQUENCE [LARGE SCALE GENOMIC DNA]</scope>
    <source>
        <strain>J11</strain>
        <strain evidence="3">PG 39</strain>
    </source>
</reference>
<dbReference type="EMBL" id="FOPJ01000002">
    <property type="protein sequence ID" value="SFG27147.1"/>
    <property type="molecule type" value="Genomic_DNA"/>
</dbReference>
<dbReference type="STRING" id="185761.SAMN05660282_00434"/>
<dbReference type="InterPro" id="IPR006016">
    <property type="entry name" value="UspA"/>
</dbReference>
<sequence>MVLRRHSAFRIEYPPTGNTDNIILKQAYGWLEGALAMVPEDIPVQGHLYADSSTAEGLIHAAQAIGAGAIIVGGASDSPIKRHRLGTVANDLLYSSPLPVALAPRGYQARAVKRLNCAVGTRPGSGSLVREGILSAKNSGLPLRLVALVESSNGSPAAEEARANTQRILDEARQDLPTDIGQVEIAVGQTDDVAGALDYVGFEDSDLMMVGSSRVAQKHSIFVGSAAMHILRTLTIPLVVVPRDYQLSRRDAGDEQRA</sequence>
<evidence type="ECO:0000259" key="1">
    <source>
        <dbReference type="Pfam" id="PF00582"/>
    </source>
</evidence>
<dbReference type="Gene3D" id="3.40.50.12370">
    <property type="match status" value="1"/>
</dbReference>
<dbReference type="Pfam" id="PF00582">
    <property type="entry name" value="Usp"/>
    <property type="match status" value="1"/>
</dbReference>
<organism evidence="2 3">
    <name type="scientific">Corynebacterium spheniscorum</name>
    <dbReference type="NCBI Taxonomy" id="185761"/>
    <lineage>
        <taxon>Bacteria</taxon>
        <taxon>Bacillati</taxon>
        <taxon>Actinomycetota</taxon>
        <taxon>Actinomycetes</taxon>
        <taxon>Mycobacteriales</taxon>
        <taxon>Corynebacteriaceae</taxon>
        <taxon>Corynebacterium</taxon>
    </lineage>
</organism>
<dbReference type="Proteomes" id="UP000199065">
    <property type="component" value="Unassembled WGS sequence"/>
</dbReference>
<gene>
    <name evidence="2" type="ORF">SAMN05660282_00434</name>
</gene>